<dbReference type="InterPro" id="IPR036890">
    <property type="entry name" value="HATPase_C_sf"/>
</dbReference>
<dbReference type="InterPro" id="IPR050482">
    <property type="entry name" value="Sensor_HK_TwoCompSys"/>
</dbReference>
<evidence type="ECO:0000256" key="6">
    <source>
        <dbReference type="SAM" id="Phobius"/>
    </source>
</evidence>
<dbReference type="GO" id="GO:0046983">
    <property type="term" value="F:protein dimerization activity"/>
    <property type="evidence" value="ECO:0007669"/>
    <property type="project" value="InterPro"/>
</dbReference>
<dbReference type="GO" id="GO:0000155">
    <property type="term" value="F:phosphorelay sensor kinase activity"/>
    <property type="evidence" value="ECO:0007669"/>
    <property type="project" value="InterPro"/>
</dbReference>
<dbReference type="Gene3D" id="1.20.5.1930">
    <property type="match status" value="1"/>
</dbReference>
<dbReference type="Pfam" id="PF07730">
    <property type="entry name" value="HisKA_3"/>
    <property type="match status" value="1"/>
</dbReference>
<evidence type="ECO:0000313" key="8">
    <source>
        <dbReference type="EMBL" id="PWA12990.1"/>
    </source>
</evidence>
<dbReference type="OrthoDB" id="9797605at2"/>
<dbReference type="PANTHER" id="PTHR24421">
    <property type="entry name" value="NITRATE/NITRITE SENSOR PROTEIN NARX-RELATED"/>
    <property type="match status" value="1"/>
</dbReference>
<dbReference type="CDD" id="cd16917">
    <property type="entry name" value="HATPase_UhpB-NarQ-NarX-like"/>
    <property type="match status" value="1"/>
</dbReference>
<gene>
    <name evidence="8" type="ORF">DCC39_03370</name>
</gene>
<accession>A0A2U1K636</accession>
<organism evidence="8 9">
    <name type="scientific">Pueribacillus theae</name>
    <dbReference type="NCBI Taxonomy" id="2171751"/>
    <lineage>
        <taxon>Bacteria</taxon>
        <taxon>Bacillati</taxon>
        <taxon>Bacillota</taxon>
        <taxon>Bacilli</taxon>
        <taxon>Bacillales</taxon>
        <taxon>Bacillaceae</taxon>
        <taxon>Pueribacillus</taxon>
    </lineage>
</organism>
<dbReference type="Proteomes" id="UP000245998">
    <property type="component" value="Unassembled WGS sequence"/>
</dbReference>
<dbReference type="PANTHER" id="PTHR24421:SF63">
    <property type="entry name" value="SENSOR HISTIDINE KINASE DESK"/>
    <property type="match status" value="1"/>
</dbReference>
<feature type="domain" description="Signal transduction histidine kinase subgroup 3 dimerisation and phosphoacceptor" evidence="7">
    <location>
        <begin position="177"/>
        <end position="240"/>
    </location>
</feature>
<evidence type="ECO:0000259" key="7">
    <source>
        <dbReference type="Pfam" id="PF07730"/>
    </source>
</evidence>
<evidence type="ECO:0000256" key="1">
    <source>
        <dbReference type="ARBA" id="ARBA00000085"/>
    </source>
</evidence>
<dbReference type="AlphaFoldDB" id="A0A2U1K636"/>
<evidence type="ECO:0000256" key="3">
    <source>
        <dbReference type="ARBA" id="ARBA00022679"/>
    </source>
</evidence>
<reference evidence="8 9" key="1">
    <citation type="submission" date="2018-04" db="EMBL/GenBank/DDBJ databases">
        <title>Camelliibacillus theae gen. nov., sp. nov., isolated from Pu'er tea.</title>
        <authorList>
            <person name="Niu L."/>
        </authorList>
    </citation>
    <scope>NUCLEOTIDE SEQUENCE [LARGE SCALE GENOMIC DNA]</scope>
    <source>
        <strain evidence="8 9">T8</strain>
    </source>
</reference>
<evidence type="ECO:0000256" key="5">
    <source>
        <dbReference type="ARBA" id="ARBA00023012"/>
    </source>
</evidence>
<feature type="transmembrane region" description="Helical" evidence="6">
    <location>
        <begin position="14"/>
        <end position="30"/>
    </location>
</feature>
<comment type="caution">
    <text evidence="8">The sequence shown here is derived from an EMBL/GenBank/DDBJ whole genome shotgun (WGS) entry which is preliminary data.</text>
</comment>
<keyword evidence="6" id="KW-1133">Transmembrane helix</keyword>
<dbReference type="EMBL" id="QCZG01000004">
    <property type="protein sequence ID" value="PWA12990.1"/>
    <property type="molecule type" value="Genomic_DNA"/>
</dbReference>
<feature type="transmembrane region" description="Helical" evidence="6">
    <location>
        <begin position="103"/>
        <end position="122"/>
    </location>
</feature>
<keyword evidence="4 8" id="KW-0418">Kinase</keyword>
<evidence type="ECO:0000313" key="9">
    <source>
        <dbReference type="Proteomes" id="UP000245998"/>
    </source>
</evidence>
<evidence type="ECO:0000256" key="2">
    <source>
        <dbReference type="ARBA" id="ARBA00012438"/>
    </source>
</evidence>
<feature type="transmembrane region" description="Helical" evidence="6">
    <location>
        <begin position="128"/>
        <end position="151"/>
    </location>
</feature>
<keyword evidence="6" id="KW-0472">Membrane</keyword>
<proteinExistence type="predicted"/>
<name>A0A2U1K636_9BACI</name>
<sequence>MFKKIYPLDQVEKYLLIDVIAIVFLIYNVMKTESSLGLSGKLLLVVLLIMSHYVCLWYKDWRLLVACLSGFGTLVILGVFLQQWLFLYGFIFADLLGRANRKVYIGVGMFGIVMMYSLFSWLTNGHPLLFAKTALLPFMIVQLFIPIVVYTKEKAKALQGKLDTANARLARYIQEEERHRIARDLHDILGQTLTMIKLKSELTIKLVEKDSKQAKQELKDILNTSRFALKQVRELVADMKFVSLEKEIEESKKILQTAGIELTMVEKGKLPLLSSVTETMLALSLRETITNIIKHSQAKHCTITKYYQDNVYCLQIIDDGNGDLKAGKGNGIRSIQERMEKLQGTAEMNASLHKGVSVTLKVPVRTNEGENAI</sequence>
<dbReference type="SUPFAM" id="SSF55874">
    <property type="entry name" value="ATPase domain of HSP90 chaperone/DNA topoisomerase II/histidine kinase"/>
    <property type="match status" value="1"/>
</dbReference>
<evidence type="ECO:0000256" key="4">
    <source>
        <dbReference type="ARBA" id="ARBA00022777"/>
    </source>
</evidence>
<feature type="transmembrane region" description="Helical" evidence="6">
    <location>
        <begin position="42"/>
        <end position="59"/>
    </location>
</feature>
<feature type="transmembrane region" description="Helical" evidence="6">
    <location>
        <begin position="71"/>
        <end position="91"/>
    </location>
</feature>
<dbReference type="GO" id="GO:0016020">
    <property type="term" value="C:membrane"/>
    <property type="evidence" value="ECO:0007669"/>
    <property type="project" value="InterPro"/>
</dbReference>
<dbReference type="EC" id="2.7.13.3" evidence="2"/>
<comment type="catalytic activity">
    <reaction evidence="1">
        <text>ATP + protein L-histidine = ADP + protein N-phospho-L-histidine.</text>
        <dbReference type="EC" id="2.7.13.3"/>
    </reaction>
</comment>
<keyword evidence="9" id="KW-1185">Reference proteome</keyword>
<keyword evidence="6" id="KW-0812">Transmembrane</keyword>
<protein>
    <recommendedName>
        <fullName evidence="2">histidine kinase</fullName>
        <ecNumber evidence="2">2.7.13.3</ecNumber>
    </recommendedName>
</protein>
<dbReference type="InterPro" id="IPR011712">
    <property type="entry name" value="Sig_transdc_His_kin_sub3_dim/P"/>
</dbReference>
<keyword evidence="3" id="KW-0808">Transferase</keyword>
<keyword evidence="5" id="KW-0902">Two-component regulatory system</keyword>
<dbReference type="Gene3D" id="3.30.565.10">
    <property type="entry name" value="Histidine kinase-like ATPase, C-terminal domain"/>
    <property type="match status" value="1"/>
</dbReference>